<dbReference type="Gene3D" id="3.30.2270.10">
    <property type="entry name" value="Folate-binding superfamily"/>
    <property type="match status" value="1"/>
</dbReference>
<gene>
    <name evidence="1" type="ORF">GCM10025781_09370</name>
</gene>
<dbReference type="Proteomes" id="UP001501446">
    <property type="component" value="Unassembled WGS sequence"/>
</dbReference>
<dbReference type="Pfam" id="PF04267">
    <property type="entry name" value="SoxD"/>
    <property type="match status" value="1"/>
</dbReference>
<sequence length="98" mass="11510">MLQINCPWCGPRDETEFHYGGEAHVPYPEDPFELDDQQWARYLFYRANPRGLLSERWAHNAGCRRWFNAVRDTVTYEFKTEYKISDPRPDLGNVGGAL</sequence>
<keyword evidence="2" id="KW-1185">Reference proteome</keyword>
<dbReference type="InterPro" id="IPR038561">
    <property type="entry name" value="SoxD_sf"/>
</dbReference>
<dbReference type="NCBIfam" id="TIGR01374">
    <property type="entry name" value="soxD"/>
    <property type="match status" value="1"/>
</dbReference>
<evidence type="ECO:0000313" key="2">
    <source>
        <dbReference type="Proteomes" id="UP001501446"/>
    </source>
</evidence>
<name>A0ABP8WR07_9MICC</name>
<comment type="caution">
    <text evidence="1">The sequence shown here is derived from an EMBL/GenBank/DDBJ whole genome shotgun (WGS) entry which is preliminary data.</text>
</comment>
<protein>
    <submittedName>
        <fullName evidence="1">Sarcosine oxidase subunit delta</fullName>
    </submittedName>
</protein>
<dbReference type="InterPro" id="IPR006279">
    <property type="entry name" value="SoxD"/>
</dbReference>
<dbReference type="EMBL" id="BAABLN010000009">
    <property type="protein sequence ID" value="GAA4694005.1"/>
    <property type="molecule type" value="Genomic_DNA"/>
</dbReference>
<dbReference type="RefSeq" id="WP_345310739.1">
    <property type="nucleotide sequence ID" value="NZ_BAABLN010000009.1"/>
</dbReference>
<organism evidence="1 2">
    <name type="scientific">Kocuria gwangalliensis</name>
    <dbReference type="NCBI Taxonomy" id="501592"/>
    <lineage>
        <taxon>Bacteria</taxon>
        <taxon>Bacillati</taxon>
        <taxon>Actinomycetota</taxon>
        <taxon>Actinomycetes</taxon>
        <taxon>Micrococcales</taxon>
        <taxon>Micrococcaceae</taxon>
        <taxon>Kocuria</taxon>
    </lineage>
</organism>
<proteinExistence type="predicted"/>
<evidence type="ECO:0000313" key="1">
    <source>
        <dbReference type="EMBL" id="GAA4694005.1"/>
    </source>
</evidence>
<accession>A0ABP8WR07</accession>
<reference evidence="2" key="1">
    <citation type="journal article" date="2019" name="Int. J. Syst. Evol. Microbiol.">
        <title>The Global Catalogue of Microorganisms (GCM) 10K type strain sequencing project: providing services to taxonomists for standard genome sequencing and annotation.</title>
        <authorList>
            <consortium name="The Broad Institute Genomics Platform"/>
            <consortium name="The Broad Institute Genome Sequencing Center for Infectious Disease"/>
            <person name="Wu L."/>
            <person name="Ma J."/>
        </authorList>
    </citation>
    <scope>NUCLEOTIDE SEQUENCE [LARGE SCALE GENOMIC DNA]</scope>
    <source>
        <strain evidence="2">JCM 18958</strain>
    </source>
</reference>